<organism evidence="2 3">
    <name type="scientific">Sphingomonas aerophila</name>
    <dbReference type="NCBI Taxonomy" id="1344948"/>
    <lineage>
        <taxon>Bacteria</taxon>
        <taxon>Pseudomonadati</taxon>
        <taxon>Pseudomonadota</taxon>
        <taxon>Alphaproteobacteria</taxon>
        <taxon>Sphingomonadales</taxon>
        <taxon>Sphingomonadaceae</taxon>
        <taxon>Sphingomonas</taxon>
    </lineage>
</organism>
<name>A0A7W9EUZ3_9SPHN</name>
<protein>
    <submittedName>
        <fullName evidence="2">Uncharacterized protein</fullName>
    </submittedName>
</protein>
<feature type="transmembrane region" description="Helical" evidence="1">
    <location>
        <begin position="34"/>
        <end position="54"/>
    </location>
</feature>
<dbReference type="RefSeq" id="WP_184055211.1">
    <property type="nucleotide sequence ID" value="NZ_JACIJK010000002.1"/>
</dbReference>
<dbReference type="Proteomes" id="UP000546200">
    <property type="component" value="Unassembled WGS sequence"/>
</dbReference>
<keyword evidence="1" id="KW-0812">Transmembrane</keyword>
<feature type="transmembrane region" description="Helical" evidence="1">
    <location>
        <begin position="12"/>
        <end position="28"/>
    </location>
</feature>
<sequence length="212" mass="22905">MANYLKRLGTRFALLAAVPAIVGFVSSWSAGLGFLLFILAIPAAALILLTYALVSFVRGVQLGRQVDPPRRKVLVVAAAPVGLVCTLALAWPSLAAGSFSGSLSRLLVNKSQYEAIIRKAQSHPRPDWFAEDEGVTYSVDVGPPVRVAFNPAGMLDNWSGIIYDPTGDVTLARGFDPKSGRFLAPDRITKLFNGDLVSCRHLWGSYYDCSFT</sequence>
<accession>A0A7W9EUZ3</accession>
<dbReference type="AlphaFoldDB" id="A0A7W9EUZ3"/>
<dbReference type="EMBL" id="JACIJK010000002">
    <property type="protein sequence ID" value="MBB5714172.1"/>
    <property type="molecule type" value="Genomic_DNA"/>
</dbReference>
<keyword evidence="3" id="KW-1185">Reference proteome</keyword>
<feature type="transmembrane region" description="Helical" evidence="1">
    <location>
        <begin position="74"/>
        <end position="94"/>
    </location>
</feature>
<reference evidence="2 3" key="1">
    <citation type="submission" date="2020-08" db="EMBL/GenBank/DDBJ databases">
        <title>Genomic Encyclopedia of Type Strains, Phase IV (KMG-IV): sequencing the most valuable type-strain genomes for metagenomic binning, comparative biology and taxonomic classification.</title>
        <authorList>
            <person name="Goeker M."/>
        </authorList>
    </citation>
    <scope>NUCLEOTIDE SEQUENCE [LARGE SCALE GENOMIC DNA]</scope>
    <source>
        <strain evidence="2 3">DSM 100044</strain>
    </source>
</reference>
<gene>
    <name evidence="2" type="ORF">FHS94_000995</name>
</gene>
<evidence type="ECO:0000313" key="3">
    <source>
        <dbReference type="Proteomes" id="UP000546200"/>
    </source>
</evidence>
<proteinExistence type="predicted"/>
<keyword evidence="1" id="KW-1133">Transmembrane helix</keyword>
<keyword evidence="1" id="KW-0472">Membrane</keyword>
<evidence type="ECO:0000256" key="1">
    <source>
        <dbReference type="SAM" id="Phobius"/>
    </source>
</evidence>
<evidence type="ECO:0000313" key="2">
    <source>
        <dbReference type="EMBL" id="MBB5714172.1"/>
    </source>
</evidence>
<comment type="caution">
    <text evidence="2">The sequence shown here is derived from an EMBL/GenBank/DDBJ whole genome shotgun (WGS) entry which is preliminary data.</text>
</comment>